<dbReference type="GO" id="GO:0005886">
    <property type="term" value="C:plasma membrane"/>
    <property type="evidence" value="ECO:0007669"/>
    <property type="project" value="InterPro"/>
</dbReference>
<evidence type="ECO:0000313" key="10">
    <source>
        <dbReference type="EMBL" id="KFM63483.1"/>
    </source>
</evidence>
<dbReference type="FunFam" id="2.60.40.60:FF:000353">
    <property type="entry name" value="Dachsous, isoform B"/>
    <property type="match status" value="1"/>
</dbReference>
<dbReference type="InterPro" id="IPR050971">
    <property type="entry name" value="Cadherin-domain_protein"/>
</dbReference>
<evidence type="ECO:0000256" key="6">
    <source>
        <dbReference type="ARBA" id="ARBA00022989"/>
    </source>
</evidence>
<keyword evidence="2" id="KW-0812">Transmembrane</keyword>
<dbReference type="PANTHER" id="PTHR24025">
    <property type="entry name" value="DESMOGLEIN FAMILY MEMBER"/>
    <property type="match status" value="1"/>
</dbReference>
<protein>
    <submittedName>
        <fullName evidence="10">Protein dachsous</fullName>
    </submittedName>
</protein>
<dbReference type="InterPro" id="IPR020894">
    <property type="entry name" value="Cadherin_CS"/>
</dbReference>
<keyword evidence="6" id="KW-1133">Transmembrane helix</keyword>
<dbReference type="EMBL" id="KK114845">
    <property type="protein sequence ID" value="KFM63483.1"/>
    <property type="molecule type" value="Genomic_DNA"/>
</dbReference>
<dbReference type="SMART" id="SM00112">
    <property type="entry name" value="CA"/>
    <property type="match status" value="1"/>
</dbReference>
<name>A0A087TEE4_STEMI</name>
<evidence type="ECO:0000256" key="5">
    <source>
        <dbReference type="ARBA" id="ARBA00022889"/>
    </source>
</evidence>
<dbReference type="PANTHER" id="PTHR24025:SF23">
    <property type="entry name" value="NEURAL-CADHERIN"/>
    <property type="match status" value="1"/>
</dbReference>
<feature type="non-terminal residue" evidence="10">
    <location>
        <position position="205"/>
    </location>
</feature>
<reference evidence="10 11" key="1">
    <citation type="submission" date="2013-11" db="EMBL/GenBank/DDBJ databases">
        <title>Genome sequencing of Stegodyphus mimosarum.</title>
        <authorList>
            <person name="Bechsgaard J."/>
        </authorList>
    </citation>
    <scope>NUCLEOTIDE SEQUENCE [LARGE SCALE GENOMIC DNA]</scope>
</reference>
<dbReference type="AlphaFoldDB" id="A0A087TEE4"/>
<gene>
    <name evidence="10" type="ORF">X975_03790</name>
</gene>
<evidence type="ECO:0000313" key="11">
    <source>
        <dbReference type="Proteomes" id="UP000054359"/>
    </source>
</evidence>
<dbReference type="Proteomes" id="UP000054359">
    <property type="component" value="Unassembled WGS sequence"/>
</dbReference>
<comment type="subcellular location">
    <subcellularLocation>
        <location evidence="1">Membrane</location>
    </subcellularLocation>
</comment>
<dbReference type="InterPro" id="IPR002126">
    <property type="entry name" value="Cadherin-like_dom"/>
</dbReference>
<keyword evidence="3" id="KW-0677">Repeat</keyword>
<evidence type="ECO:0000256" key="4">
    <source>
        <dbReference type="ARBA" id="ARBA00022837"/>
    </source>
</evidence>
<evidence type="ECO:0000256" key="7">
    <source>
        <dbReference type="ARBA" id="ARBA00023136"/>
    </source>
</evidence>
<dbReference type="Pfam" id="PF00028">
    <property type="entry name" value="Cadherin"/>
    <property type="match status" value="2"/>
</dbReference>
<proteinExistence type="predicted"/>
<dbReference type="InterPro" id="IPR015919">
    <property type="entry name" value="Cadherin-like_sf"/>
</dbReference>
<dbReference type="OrthoDB" id="6508065at2759"/>
<dbReference type="GO" id="GO:0007156">
    <property type="term" value="P:homophilic cell adhesion via plasma membrane adhesion molecules"/>
    <property type="evidence" value="ECO:0007669"/>
    <property type="project" value="InterPro"/>
</dbReference>
<keyword evidence="4 8" id="KW-0106">Calcium</keyword>
<keyword evidence="5" id="KW-0130">Cell adhesion</keyword>
<evidence type="ECO:0000256" key="8">
    <source>
        <dbReference type="PROSITE-ProRule" id="PRU00043"/>
    </source>
</evidence>
<dbReference type="GO" id="GO:0005509">
    <property type="term" value="F:calcium ion binding"/>
    <property type="evidence" value="ECO:0007669"/>
    <property type="project" value="UniProtKB-UniRule"/>
</dbReference>
<dbReference type="STRING" id="407821.A0A087TEE4"/>
<accession>A0A087TEE4</accession>
<dbReference type="PROSITE" id="PS50268">
    <property type="entry name" value="CADHERIN_2"/>
    <property type="match status" value="2"/>
</dbReference>
<keyword evidence="11" id="KW-1185">Reference proteome</keyword>
<evidence type="ECO:0000259" key="9">
    <source>
        <dbReference type="PROSITE" id="PS50268"/>
    </source>
</evidence>
<evidence type="ECO:0000256" key="1">
    <source>
        <dbReference type="ARBA" id="ARBA00004370"/>
    </source>
</evidence>
<dbReference type="PROSITE" id="PS00232">
    <property type="entry name" value="CADHERIN_1"/>
    <property type="match status" value="1"/>
</dbReference>
<feature type="domain" description="Cadherin" evidence="9">
    <location>
        <begin position="34"/>
        <end position="139"/>
    </location>
</feature>
<evidence type="ECO:0000256" key="2">
    <source>
        <dbReference type="ARBA" id="ARBA00022692"/>
    </source>
</evidence>
<dbReference type="CDD" id="cd11304">
    <property type="entry name" value="Cadherin_repeat"/>
    <property type="match status" value="2"/>
</dbReference>
<organism evidence="10 11">
    <name type="scientific">Stegodyphus mimosarum</name>
    <name type="common">African social velvet spider</name>
    <dbReference type="NCBI Taxonomy" id="407821"/>
    <lineage>
        <taxon>Eukaryota</taxon>
        <taxon>Metazoa</taxon>
        <taxon>Ecdysozoa</taxon>
        <taxon>Arthropoda</taxon>
        <taxon>Chelicerata</taxon>
        <taxon>Arachnida</taxon>
        <taxon>Araneae</taxon>
        <taxon>Araneomorphae</taxon>
        <taxon>Entelegynae</taxon>
        <taxon>Eresoidea</taxon>
        <taxon>Eresidae</taxon>
        <taxon>Stegodyphus</taxon>
    </lineage>
</organism>
<evidence type="ECO:0000256" key="3">
    <source>
        <dbReference type="ARBA" id="ARBA00022737"/>
    </source>
</evidence>
<keyword evidence="7" id="KW-0472">Membrane</keyword>
<dbReference type="GO" id="GO:0005911">
    <property type="term" value="C:cell-cell junction"/>
    <property type="evidence" value="ECO:0007669"/>
    <property type="project" value="TreeGrafter"/>
</dbReference>
<dbReference type="OMA" id="KEVCEYP"/>
<dbReference type="SUPFAM" id="SSF49313">
    <property type="entry name" value="Cadherin-like"/>
    <property type="match status" value="2"/>
</dbReference>
<feature type="domain" description="Cadherin" evidence="9">
    <location>
        <begin position="139"/>
        <end position="205"/>
    </location>
</feature>
<sequence>MLVVAHSDGRLPLHGYASLTVRLIDQNDNSPSFSQEHYVSSVWEGNNKGTFVTQVTASDEDQNGNGIVIYQIIEGNHDNAFIIDPPFSGIVKTNIVLDREIRDTYHLTIIATDDGTPQLTGTCTLRISIIDVNDNQPVFPPHNVVSISEGAEVGTVITTITANDVDTNPALIYSFADGGNPNNLFSIDRFSGRITLAQPLDHEKR</sequence>
<dbReference type="Gene3D" id="2.60.40.60">
    <property type="entry name" value="Cadherins"/>
    <property type="match status" value="2"/>
</dbReference>
<dbReference type="PRINTS" id="PR00205">
    <property type="entry name" value="CADHERIN"/>
</dbReference>